<keyword evidence="1" id="KW-0812">Transmembrane</keyword>
<dbReference type="GO" id="GO:0010468">
    <property type="term" value="P:regulation of gene expression"/>
    <property type="evidence" value="ECO:0007669"/>
    <property type="project" value="InterPro"/>
</dbReference>
<feature type="transmembrane region" description="Helical" evidence="1">
    <location>
        <begin position="57"/>
        <end position="75"/>
    </location>
</feature>
<feature type="transmembrane region" description="Helical" evidence="1">
    <location>
        <begin position="318"/>
        <end position="339"/>
    </location>
</feature>
<dbReference type="InterPro" id="IPR007820">
    <property type="entry name" value="AbrB_fam"/>
</dbReference>
<proteinExistence type="predicted"/>
<keyword evidence="1" id="KW-1133">Transmembrane helix</keyword>
<name>A0A7V8GKY1_9GAMM</name>
<protein>
    <recommendedName>
        <fullName evidence="4">AbrB family transcriptional regulator</fullName>
    </recommendedName>
</protein>
<dbReference type="RefSeq" id="WP_162311848.1">
    <property type="nucleotide sequence ID" value="NZ_JACHGU010000015.1"/>
</dbReference>
<evidence type="ECO:0000256" key="1">
    <source>
        <dbReference type="SAM" id="Phobius"/>
    </source>
</evidence>
<evidence type="ECO:0008006" key="4">
    <source>
        <dbReference type="Google" id="ProtNLM"/>
    </source>
</evidence>
<keyword evidence="3" id="KW-1185">Reference proteome</keyword>
<dbReference type="PIRSF" id="PIRSF038991">
    <property type="entry name" value="Protein_AbrB"/>
    <property type="match status" value="1"/>
</dbReference>
<dbReference type="NCBIfam" id="TIGR03082">
    <property type="entry name" value="Gneg_AbrB_dup"/>
    <property type="match status" value="2"/>
</dbReference>
<dbReference type="Pfam" id="PF05145">
    <property type="entry name" value="AbrB"/>
    <property type="match status" value="1"/>
</dbReference>
<dbReference type="AlphaFoldDB" id="A0A7V8GKY1"/>
<feature type="transmembrane region" description="Helical" evidence="1">
    <location>
        <begin position="33"/>
        <end position="50"/>
    </location>
</feature>
<feature type="transmembrane region" description="Helical" evidence="1">
    <location>
        <begin position="179"/>
        <end position="201"/>
    </location>
</feature>
<evidence type="ECO:0000313" key="2">
    <source>
        <dbReference type="EMBL" id="KAF1685361.1"/>
    </source>
</evidence>
<dbReference type="PANTHER" id="PTHR38457">
    <property type="entry name" value="REGULATOR ABRB-RELATED"/>
    <property type="match status" value="1"/>
</dbReference>
<dbReference type="GO" id="GO:0016020">
    <property type="term" value="C:membrane"/>
    <property type="evidence" value="ECO:0007669"/>
    <property type="project" value="InterPro"/>
</dbReference>
<feature type="transmembrane region" description="Helical" evidence="1">
    <location>
        <begin position="81"/>
        <end position="99"/>
    </location>
</feature>
<organism evidence="2 3">
    <name type="scientific">Pseudoxanthomonas broegbernensis</name>
    <dbReference type="NCBI Taxonomy" id="83619"/>
    <lineage>
        <taxon>Bacteria</taxon>
        <taxon>Pseudomonadati</taxon>
        <taxon>Pseudomonadota</taxon>
        <taxon>Gammaproteobacteria</taxon>
        <taxon>Lysobacterales</taxon>
        <taxon>Lysobacteraceae</taxon>
        <taxon>Pseudoxanthomonas</taxon>
    </lineage>
</organism>
<dbReference type="EMBL" id="MWIP01000014">
    <property type="protein sequence ID" value="KAF1685361.1"/>
    <property type="molecule type" value="Genomic_DNA"/>
</dbReference>
<dbReference type="Proteomes" id="UP000462066">
    <property type="component" value="Unassembled WGS sequence"/>
</dbReference>
<comment type="caution">
    <text evidence="2">The sequence shown here is derived from an EMBL/GenBank/DDBJ whole genome shotgun (WGS) entry which is preliminary data.</text>
</comment>
<dbReference type="InterPro" id="IPR017516">
    <property type="entry name" value="AbrB_dup"/>
</dbReference>
<accession>A0A7V8GKY1</accession>
<reference evidence="2 3" key="1">
    <citation type="submission" date="2017-10" db="EMBL/GenBank/DDBJ databases">
        <title>Whole genome sequencing of Pseudoxanthomonas broegbernensis DSM 12573(T).</title>
        <authorList>
            <person name="Kumar S."/>
            <person name="Bansal K."/>
            <person name="Kaur A."/>
            <person name="Patil P."/>
            <person name="Sharma S."/>
            <person name="Patil P.B."/>
        </authorList>
    </citation>
    <scope>NUCLEOTIDE SEQUENCE [LARGE SCALE GENOMIC DNA]</scope>
    <source>
        <strain evidence="2 3">DSM 12573</strain>
    </source>
</reference>
<gene>
    <name evidence="2" type="ORF">B1992_12580</name>
</gene>
<sequence>MSRGTRGFATVAASIAAGTSIQALNGPLPWMIGPILAFAASNAAHAGLHVPRSLRYAGQLLVGTALGLYFTAAVVDRLVGLLGWIALATVLSLGMGLIASRILVRIGRVDPVTAFFAGTVGGAAEMANQAERHGARVDQVAASQVTRVLLVVLLLPLGFQLTGLQGDDVYHAASLPFRPLALTALLAGSLLAGGAASRLGVPNGWLFGPLALSAALTATEHAPSAVPSALVNLGQWLIGCSLGVRFTPDFFRGSPRLLLGVLVSGCALIALCLCAGTLVAGLSGIPWATMALATAPGGLAEMGLTAKLLKLGVPVVTAFHIVRLAVVVAAAGPGFRLLCRIRAKRHS</sequence>
<keyword evidence="1" id="KW-0472">Membrane</keyword>
<feature type="transmembrane region" description="Helical" evidence="1">
    <location>
        <begin position="140"/>
        <end position="159"/>
    </location>
</feature>
<dbReference type="PANTHER" id="PTHR38457:SF1">
    <property type="entry name" value="REGULATOR ABRB-RELATED"/>
    <property type="match status" value="1"/>
</dbReference>
<evidence type="ECO:0000313" key="3">
    <source>
        <dbReference type="Proteomes" id="UP000462066"/>
    </source>
</evidence>
<feature type="transmembrane region" description="Helical" evidence="1">
    <location>
        <begin position="257"/>
        <end position="282"/>
    </location>
</feature>